<evidence type="ECO:0000256" key="5">
    <source>
        <dbReference type="ARBA" id="ARBA00022824"/>
    </source>
</evidence>
<dbReference type="STRING" id="86049.A0A1C1CRB8"/>
<gene>
    <name evidence="10" type="primary">get1</name>
    <name evidence="10" type="ORF">CLCR_08944</name>
</gene>
<dbReference type="PANTHER" id="PTHR42650:SF1">
    <property type="entry name" value="GUIDED ENTRY OF TAIL-ANCHORED PROTEINS FACTOR 1"/>
    <property type="match status" value="1"/>
</dbReference>
<keyword evidence="3" id="KW-0813">Transport</keyword>
<dbReference type="VEuPathDB" id="FungiDB:CLCR_08944"/>
<evidence type="ECO:0000313" key="10">
    <source>
        <dbReference type="EMBL" id="OCT51054.1"/>
    </source>
</evidence>
<proteinExistence type="inferred from homology"/>
<dbReference type="InterPro" id="IPR028945">
    <property type="entry name" value="Get1"/>
</dbReference>
<name>A0A1C1CRB8_9EURO</name>
<evidence type="ECO:0000256" key="3">
    <source>
        <dbReference type="ARBA" id="ARBA00022448"/>
    </source>
</evidence>
<dbReference type="PANTHER" id="PTHR42650">
    <property type="entry name" value="TAIL-ANCHORED PROTEIN INSERTION RECEPTOR WRB"/>
    <property type="match status" value="1"/>
</dbReference>
<dbReference type="Proteomes" id="UP000094526">
    <property type="component" value="Unassembled WGS sequence"/>
</dbReference>
<evidence type="ECO:0000256" key="6">
    <source>
        <dbReference type="ARBA" id="ARBA00022989"/>
    </source>
</evidence>
<sequence length="246" mass="27719">MPSLLITVFVIQLVCHLVLTIGSKPINDLLWQIYTRLPLQSSRDMQQQIRLRREVVRLKREMNAVSAQDEFSKWAKLRRQHDKALEEHDKKGTITTWRRGLCSPGMGSTFLRTGGFANLCFFFATTTAAAVSSARASFDTKATAIRWTCTSGLRFGLQFWHAKTPVFTYPRGWFPWYVEWLLGFPRCPYGGVSINVWSTACATVIALVGDVVVYLVQYVLQSNTGGQKAKTKQKGPGPMPIPMPVD</sequence>
<dbReference type="AlphaFoldDB" id="A0A1C1CRB8"/>
<evidence type="ECO:0000256" key="8">
    <source>
        <dbReference type="SAM" id="MobiDB-lite"/>
    </source>
</evidence>
<dbReference type="VEuPathDB" id="FungiDB:G647_09689"/>
<evidence type="ECO:0000256" key="4">
    <source>
        <dbReference type="ARBA" id="ARBA00022692"/>
    </source>
</evidence>
<comment type="caution">
    <text evidence="10">The sequence shown here is derived from an EMBL/GenBank/DDBJ whole genome shotgun (WGS) entry which is preliminary data.</text>
</comment>
<keyword evidence="9" id="KW-0732">Signal</keyword>
<evidence type="ECO:0000256" key="2">
    <source>
        <dbReference type="ARBA" id="ARBA00010799"/>
    </source>
</evidence>
<comment type="similarity">
    <text evidence="2">Belongs to the WRB/GET1 family.</text>
</comment>
<dbReference type="GO" id="GO:0043495">
    <property type="term" value="F:protein-membrane adaptor activity"/>
    <property type="evidence" value="ECO:0007669"/>
    <property type="project" value="TreeGrafter"/>
</dbReference>
<evidence type="ECO:0000256" key="9">
    <source>
        <dbReference type="SAM" id="SignalP"/>
    </source>
</evidence>
<feature type="compositionally biased region" description="Pro residues" evidence="8">
    <location>
        <begin position="237"/>
        <end position="246"/>
    </location>
</feature>
<accession>A0A1C1CRB8</accession>
<dbReference type="GO" id="GO:0005789">
    <property type="term" value="C:endoplasmic reticulum membrane"/>
    <property type="evidence" value="ECO:0007669"/>
    <property type="project" value="UniProtKB-SubCell"/>
</dbReference>
<keyword evidence="6" id="KW-1133">Transmembrane helix</keyword>
<dbReference type="EMBL" id="LGRB01000009">
    <property type="protein sequence ID" value="OCT51054.1"/>
    <property type="molecule type" value="Genomic_DNA"/>
</dbReference>
<dbReference type="GO" id="GO:0043529">
    <property type="term" value="C:GET complex"/>
    <property type="evidence" value="ECO:0007669"/>
    <property type="project" value="TreeGrafter"/>
</dbReference>
<feature type="region of interest" description="Disordered" evidence="8">
    <location>
        <begin position="227"/>
        <end position="246"/>
    </location>
</feature>
<protein>
    <submittedName>
        <fullName evidence="10">Protein get1</fullName>
    </submittedName>
</protein>
<comment type="subcellular location">
    <subcellularLocation>
        <location evidence="1">Endoplasmic reticulum membrane</location>
        <topology evidence="1">Multi-pass membrane protein</topology>
    </subcellularLocation>
</comment>
<keyword evidence="7" id="KW-0472">Membrane</keyword>
<keyword evidence="11" id="KW-1185">Reference proteome</keyword>
<dbReference type="GO" id="GO:0071816">
    <property type="term" value="P:tail-anchored membrane protein insertion into ER membrane"/>
    <property type="evidence" value="ECO:0007669"/>
    <property type="project" value="InterPro"/>
</dbReference>
<evidence type="ECO:0000256" key="7">
    <source>
        <dbReference type="ARBA" id="ARBA00023136"/>
    </source>
</evidence>
<keyword evidence="5" id="KW-0256">Endoplasmic reticulum</keyword>
<dbReference type="InterPro" id="IPR029012">
    <property type="entry name" value="Helix_hairpin_bin_sf"/>
</dbReference>
<reference evidence="11" key="1">
    <citation type="submission" date="2015-07" db="EMBL/GenBank/DDBJ databases">
        <authorList>
            <person name="Teixeira M.M."/>
            <person name="Souza R.C."/>
            <person name="Almeida L.G."/>
            <person name="Vicente V.A."/>
            <person name="de Hoog S."/>
            <person name="Bocca A.L."/>
            <person name="de Almeida S.R."/>
            <person name="Vasconcelos A.T."/>
            <person name="Felipe M.S."/>
        </authorList>
    </citation>
    <scope>NUCLEOTIDE SEQUENCE [LARGE SCALE GENOMIC DNA]</scope>
    <source>
        <strain evidence="11">KSF</strain>
    </source>
</reference>
<evidence type="ECO:0000313" key="11">
    <source>
        <dbReference type="Proteomes" id="UP000094526"/>
    </source>
</evidence>
<evidence type="ECO:0000256" key="1">
    <source>
        <dbReference type="ARBA" id="ARBA00004477"/>
    </source>
</evidence>
<keyword evidence="4" id="KW-0812">Transmembrane</keyword>
<dbReference type="Pfam" id="PF04420">
    <property type="entry name" value="CHD5"/>
    <property type="match status" value="2"/>
</dbReference>
<dbReference type="OrthoDB" id="69461at2759"/>
<organism evidence="10 11">
    <name type="scientific">Cladophialophora carrionii</name>
    <dbReference type="NCBI Taxonomy" id="86049"/>
    <lineage>
        <taxon>Eukaryota</taxon>
        <taxon>Fungi</taxon>
        <taxon>Dikarya</taxon>
        <taxon>Ascomycota</taxon>
        <taxon>Pezizomycotina</taxon>
        <taxon>Eurotiomycetes</taxon>
        <taxon>Chaetothyriomycetidae</taxon>
        <taxon>Chaetothyriales</taxon>
        <taxon>Herpotrichiellaceae</taxon>
        <taxon>Cladophialophora</taxon>
    </lineage>
</organism>
<dbReference type="Gene3D" id="1.10.287.660">
    <property type="entry name" value="Helix hairpin bin"/>
    <property type="match status" value="1"/>
</dbReference>
<feature type="chain" id="PRO_5008650995" evidence="9">
    <location>
        <begin position="21"/>
        <end position="246"/>
    </location>
</feature>
<feature type="signal peptide" evidence="9">
    <location>
        <begin position="1"/>
        <end position="20"/>
    </location>
</feature>